<evidence type="ECO:0000313" key="1">
    <source>
        <dbReference type="EMBL" id="KAK4466858.1"/>
    </source>
</evidence>
<comment type="caution">
    <text evidence="1">The sequence shown here is derived from an EMBL/GenBank/DDBJ whole genome shotgun (WGS) entry which is preliminary data.</text>
</comment>
<organism evidence="1 2">
    <name type="scientific">Cladorrhinum samala</name>
    <dbReference type="NCBI Taxonomy" id="585594"/>
    <lineage>
        <taxon>Eukaryota</taxon>
        <taxon>Fungi</taxon>
        <taxon>Dikarya</taxon>
        <taxon>Ascomycota</taxon>
        <taxon>Pezizomycotina</taxon>
        <taxon>Sordariomycetes</taxon>
        <taxon>Sordariomycetidae</taxon>
        <taxon>Sordariales</taxon>
        <taxon>Podosporaceae</taxon>
        <taxon>Cladorrhinum</taxon>
    </lineage>
</organism>
<sequence length="343" mass="37271">MNQGVANHDWDLLPWKIVPVAVVSSDYSERLQASKAYQGVWKVPRQVLWATTTELRSLPRGLASPSVPDSDQVPTVAPPPARVAPFWTLLRAYAPARDFLSSVVPPQADNPPVAPQAPQADHPFVTSSLAPFPSVNLPSLAVPTPPMPDPGNCSFWITNLPPELTYRQLLEPVRNVGRVYATIVNPPDRSKGHKTAAATIAFFELSAAFEFWERCHSGPGLRYGRFRARVSGNRQGAPDRSGSKWAHCSRILKFTGPPALVEIGALDRLIRAATTIKYDVECHRTIGANSTGGTAETTLQLGSWRSQAESIFNAFWYGQLSQSGISVSYAPDPCAPPGLDGEI</sequence>
<evidence type="ECO:0008006" key="3">
    <source>
        <dbReference type="Google" id="ProtNLM"/>
    </source>
</evidence>
<dbReference type="Proteomes" id="UP001321749">
    <property type="component" value="Unassembled WGS sequence"/>
</dbReference>
<evidence type="ECO:0000313" key="2">
    <source>
        <dbReference type="Proteomes" id="UP001321749"/>
    </source>
</evidence>
<dbReference type="GO" id="GO:0003676">
    <property type="term" value="F:nucleic acid binding"/>
    <property type="evidence" value="ECO:0007669"/>
    <property type="project" value="InterPro"/>
</dbReference>
<gene>
    <name evidence="1" type="ORF">QBC42DRAFT_293007</name>
</gene>
<name>A0AAV9I5V3_9PEZI</name>
<dbReference type="AlphaFoldDB" id="A0AAV9I5V3"/>
<protein>
    <recommendedName>
        <fullName evidence="3">RRM domain-containing protein</fullName>
    </recommendedName>
</protein>
<dbReference type="EMBL" id="MU864929">
    <property type="protein sequence ID" value="KAK4466858.1"/>
    <property type="molecule type" value="Genomic_DNA"/>
</dbReference>
<keyword evidence="2" id="KW-1185">Reference proteome</keyword>
<reference evidence="1" key="1">
    <citation type="journal article" date="2023" name="Mol. Phylogenet. Evol.">
        <title>Genome-scale phylogeny and comparative genomics of the fungal order Sordariales.</title>
        <authorList>
            <person name="Hensen N."/>
            <person name="Bonometti L."/>
            <person name="Westerberg I."/>
            <person name="Brannstrom I.O."/>
            <person name="Guillou S."/>
            <person name="Cros-Aarteil S."/>
            <person name="Calhoun S."/>
            <person name="Haridas S."/>
            <person name="Kuo A."/>
            <person name="Mondo S."/>
            <person name="Pangilinan J."/>
            <person name="Riley R."/>
            <person name="LaButti K."/>
            <person name="Andreopoulos B."/>
            <person name="Lipzen A."/>
            <person name="Chen C."/>
            <person name="Yan M."/>
            <person name="Daum C."/>
            <person name="Ng V."/>
            <person name="Clum A."/>
            <person name="Steindorff A."/>
            <person name="Ohm R.A."/>
            <person name="Martin F."/>
            <person name="Silar P."/>
            <person name="Natvig D.O."/>
            <person name="Lalanne C."/>
            <person name="Gautier V."/>
            <person name="Ament-Velasquez S.L."/>
            <person name="Kruys A."/>
            <person name="Hutchinson M.I."/>
            <person name="Powell A.J."/>
            <person name="Barry K."/>
            <person name="Miller A.N."/>
            <person name="Grigoriev I.V."/>
            <person name="Debuchy R."/>
            <person name="Gladieux P."/>
            <person name="Hiltunen Thoren M."/>
            <person name="Johannesson H."/>
        </authorList>
    </citation>
    <scope>NUCLEOTIDE SEQUENCE</scope>
    <source>
        <strain evidence="1">PSN324</strain>
    </source>
</reference>
<reference evidence="1" key="2">
    <citation type="submission" date="2023-06" db="EMBL/GenBank/DDBJ databases">
        <authorList>
            <consortium name="Lawrence Berkeley National Laboratory"/>
            <person name="Mondo S.J."/>
            <person name="Hensen N."/>
            <person name="Bonometti L."/>
            <person name="Westerberg I."/>
            <person name="Brannstrom I.O."/>
            <person name="Guillou S."/>
            <person name="Cros-Aarteil S."/>
            <person name="Calhoun S."/>
            <person name="Haridas S."/>
            <person name="Kuo A."/>
            <person name="Pangilinan J."/>
            <person name="Riley R."/>
            <person name="Labutti K."/>
            <person name="Andreopoulos B."/>
            <person name="Lipzen A."/>
            <person name="Chen C."/>
            <person name="Yanf M."/>
            <person name="Daum C."/>
            <person name="Ng V."/>
            <person name="Clum A."/>
            <person name="Steindorff A."/>
            <person name="Ohm R."/>
            <person name="Martin F."/>
            <person name="Silar P."/>
            <person name="Natvig D."/>
            <person name="Lalanne C."/>
            <person name="Gautier V."/>
            <person name="Ament-Velasquez S.L."/>
            <person name="Kruys A."/>
            <person name="Hutchinson M.I."/>
            <person name="Powell A.J."/>
            <person name="Barry K."/>
            <person name="Miller A.N."/>
            <person name="Grigoriev I.V."/>
            <person name="Debuchy R."/>
            <person name="Gladieux P."/>
            <person name="Thoren M.H."/>
            <person name="Johannesson H."/>
        </authorList>
    </citation>
    <scope>NUCLEOTIDE SEQUENCE</scope>
    <source>
        <strain evidence="1">PSN324</strain>
    </source>
</reference>
<dbReference type="SUPFAM" id="SSF54928">
    <property type="entry name" value="RNA-binding domain, RBD"/>
    <property type="match status" value="1"/>
</dbReference>
<accession>A0AAV9I5V3</accession>
<dbReference type="InterPro" id="IPR035979">
    <property type="entry name" value="RBD_domain_sf"/>
</dbReference>
<proteinExistence type="predicted"/>